<reference evidence="7" key="1">
    <citation type="submission" date="2016-05" db="EMBL/GenBank/DDBJ databases">
        <authorList>
            <person name="Baek K."/>
            <person name="Yang S.-J."/>
        </authorList>
    </citation>
    <scope>NUCLEOTIDE SEQUENCE [LARGE SCALE GENOMIC DNA]</scope>
    <source>
        <strain evidence="7">ST58-10</strain>
    </source>
</reference>
<sequence>MGAESGALLVLQPVMQVVQLAPYLSVLEDPGRALTVDEVRSDSLRQQFVPLPTGRTAFGVSSSAWWVRLKAQNPGREAVAWVLNVPHNTTDYVDSYEVRPEGTVVTQLAGDHRPFEAQRPASETFSFSYLTAPGASSEIYIRFAYDSAGIINVYQEASTAVAFAQQQHTKALWLGVFLGATLLVILYNLFLILSVREAPFFWYLLYASAATLTYLSLSGLGYRYLWHFSPQLSDTIPNMAVILFYMLAVQFSRSFLETRVRAPRFDRILLGLIALTAVSALLLFTGYRGVSVKLTLLIGLLLGLFPVLGAWLWYQGHQIARGYTLAWTIWSLTVIGAILRFTGIMPSDPFSIGATRFGMISQTVLLAFALADRINILRNEKLSAEKRELSASLKSRNELESKVLERTRELEASRHQAEILAREDSLTGLLNRRAFFERGNEEVGRALRHRHPLSVIMLDIDSFKTVNDGFGHGVGDKVIREVALTLTRVLRDSDIKARMGGEEFAVILVQTPQESALLMAERLRVAVQACQVAVEGRAAGRAGGAAVTVTSSFGVSQLTDGVDTLEAVLARADAALYQAKNRGRNRVCAANMAEPAVPHFEQLQNG</sequence>
<dbReference type="PANTHER" id="PTHR45138:SF9">
    <property type="entry name" value="DIGUANYLATE CYCLASE DGCM-RELATED"/>
    <property type="match status" value="1"/>
</dbReference>
<keyword evidence="4" id="KW-0812">Transmembrane</keyword>
<dbReference type="InterPro" id="IPR000160">
    <property type="entry name" value="GGDEF_dom"/>
</dbReference>
<dbReference type="InterPro" id="IPR050469">
    <property type="entry name" value="Diguanylate_Cyclase"/>
</dbReference>
<dbReference type="InterPro" id="IPR043128">
    <property type="entry name" value="Rev_trsase/Diguanyl_cyclase"/>
</dbReference>
<dbReference type="EC" id="2.7.7.65" evidence="2"/>
<keyword evidence="4" id="KW-1133">Transmembrane helix</keyword>
<dbReference type="Pfam" id="PF07695">
    <property type="entry name" value="7TMR-DISM_7TM"/>
    <property type="match status" value="1"/>
</dbReference>
<dbReference type="PROSITE" id="PS50887">
    <property type="entry name" value="GGDEF"/>
    <property type="match status" value="1"/>
</dbReference>
<feature type="transmembrane region" description="Helical" evidence="4">
    <location>
        <begin position="171"/>
        <end position="193"/>
    </location>
</feature>
<dbReference type="PANTHER" id="PTHR45138">
    <property type="entry name" value="REGULATORY COMPONENTS OF SENSORY TRANSDUCTION SYSTEM"/>
    <property type="match status" value="1"/>
</dbReference>
<name>A0A1A9EVM2_9GAMM</name>
<comment type="cofactor">
    <cofactor evidence="1">
        <name>Mg(2+)</name>
        <dbReference type="ChEBI" id="CHEBI:18420"/>
    </cofactor>
</comment>
<dbReference type="NCBIfam" id="TIGR00254">
    <property type="entry name" value="GGDEF"/>
    <property type="match status" value="1"/>
</dbReference>
<accession>A0A1A9EVM2</accession>
<evidence type="ECO:0000313" key="6">
    <source>
        <dbReference type="EMBL" id="ANG61691.1"/>
    </source>
</evidence>
<feature type="transmembrane region" description="Helical" evidence="4">
    <location>
        <begin position="325"/>
        <end position="344"/>
    </location>
</feature>
<protein>
    <recommendedName>
        <fullName evidence="2">diguanylate cyclase</fullName>
        <ecNumber evidence="2">2.7.7.65</ecNumber>
    </recommendedName>
</protein>
<dbReference type="Gene3D" id="2.60.40.2380">
    <property type="match status" value="1"/>
</dbReference>
<feature type="transmembrane region" description="Helical" evidence="4">
    <location>
        <begin position="236"/>
        <end position="256"/>
    </location>
</feature>
<evidence type="ECO:0000256" key="2">
    <source>
        <dbReference type="ARBA" id="ARBA00012528"/>
    </source>
</evidence>
<feature type="transmembrane region" description="Helical" evidence="4">
    <location>
        <begin position="294"/>
        <end position="313"/>
    </location>
</feature>
<dbReference type="Pfam" id="PF00990">
    <property type="entry name" value="GGDEF"/>
    <property type="match status" value="1"/>
</dbReference>
<dbReference type="CDD" id="cd01949">
    <property type="entry name" value="GGDEF"/>
    <property type="match status" value="1"/>
</dbReference>
<dbReference type="AlphaFoldDB" id="A0A1A9EVM2"/>
<feature type="transmembrane region" description="Helical" evidence="4">
    <location>
        <begin position="350"/>
        <end position="371"/>
    </location>
</feature>
<dbReference type="EMBL" id="CP015839">
    <property type="protein sequence ID" value="ANG61691.1"/>
    <property type="molecule type" value="Genomic_DNA"/>
</dbReference>
<reference evidence="6 7" key="2">
    <citation type="journal article" date="2018" name="Int. J. Syst. Evol. Microbiol.">
        <title>Marinobacterium aestuarii sp. nov., a benzene-degrading marine bacterium isolated from estuary sediment.</title>
        <authorList>
            <person name="Bae S.S."/>
            <person name="Jung J."/>
            <person name="Chung D."/>
            <person name="Baek K."/>
        </authorList>
    </citation>
    <scope>NUCLEOTIDE SEQUENCE [LARGE SCALE GENOMIC DNA]</scope>
    <source>
        <strain evidence="6 7">ST58-10</strain>
    </source>
</reference>
<keyword evidence="4" id="KW-0472">Membrane</keyword>
<dbReference type="InterPro" id="IPR011622">
    <property type="entry name" value="7TMR_DISM_rcpt_extracell_dom2"/>
</dbReference>
<feature type="transmembrane region" description="Helical" evidence="4">
    <location>
        <begin position="200"/>
        <end position="224"/>
    </location>
</feature>
<dbReference type="FunFam" id="3.30.70.270:FF:000001">
    <property type="entry name" value="Diguanylate cyclase domain protein"/>
    <property type="match status" value="1"/>
</dbReference>
<dbReference type="KEGG" id="mars:A8C75_03850"/>
<proteinExistence type="predicted"/>
<dbReference type="SMART" id="SM00267">
    <property type="entry name" value="GGDEF"/>
    <property type="match status" value="1"/>
</dbReference>
<dbReference type="InterPro" id="IPR029787">
    <property type="entry name" value="Nucleotide_cyclase"/>
</dbReference>
<dbReference type="STRING" id="1821621.A8C75_03850"/>
<evidence type="ECO:0000313" key="7">
    <source>
        <dbReference type="Proteomes" id="UP000078070"/>
    </source>
</evidence>
<comment type="catalytic activity">
    <reaction evidence="3">
        <text>2 GTP = 3',3'-c-di-GMP + 2 diphosphate</text>
        <dbReference type="Rhea" id="RHEA:24898"/>
        <dbReference type="ChEBI" id="CHEBI:33019"/>
        <dbReference type="ChEBI" id="CHEBI:37565"/>
        <dbReference type="ChEBI" id="CHEBI:58805"/>
        <dbReference type="EC" id="2.7.7.65"/>
    </reaction>
</comment>
<dbReference type="Gene3D" id="3.30.70.270">
    <property type="match status" value="1"/>
</dbReference>
<feature type="transmembrane region" description="Helical" evidence="4">
    <location>
        <begin position="268"/>
        <end position="288"/>
    </location>
</feature>
<dbReference type="Pfam" id="PF07696">
    <property type="entry name" value="7TMR-DISMED2"/>
    <property type="match status" value="1"/>
</dbReference>
<evidence type="ECO:0000259" key="5">
    <source>
        <dbReference type="PROSITE" id="PS50887"/>
    </source>
</evidence>
<dbReference type="RefSeq" id="WP_067378351.1">
    <property type="nucleotide sequence ID" value="NZ_CP015839.1"/>
</dbReference>
<gene>
    <name evidence="6" type="ORF">A8C75_03850</name>
</gene>
<dbReference type="InterPro" id="IPR011623">
    <property type="entry name" value="7TMR_DISM_rcpt_extracell_dom1"/>
</dbReference>
<evidence type="ECO:0000256" key="4">
    <source>
        <dbReference type="SAM" id="Phobius"/>
    </source>
</evidence>
<dbReference type="SUPFAM" id="SSF55073">
    <property type="entry name" value="Nucleotide cyclase"/>
    <property type="match status" value="1"/>
</dbReference>
<evidence type="ECO:0000256" key="3">
    <source>
        <dbReference type="ARBA" id="ARBA00034247"/>
    </source>
</evidence>
<feature type="domain" description="GGDEF" evidence="5">
    <location>
        <begin position="451"/>
        <end position="592"/>
    </location>
</feature>
<dbReference type="GO" id="GO:0052621">
    <property type="term" value="F:diguanylate cyclase activity"/>
    <property type="evidence" value="ECO:0007669"/>
    <property type="project" value="UniProtKB-EC"/>
</dbReference>
<dbReference type="Proteomes" id="UP000078070">
    <property type="component" value="Chromosome"/>
</dbReference>
<evidence type="ECO:0000256" key="1">
    <source>
        <dbReference type="ARBA" id="ARBA00001946"/>
    </source>
</evidence>
<organism evidence="6 7">
    <name type="scientific">Marinobacterium aestuarii</name>
    <dbReference type="NCBI Taxonomy" id="1821621"/>
    <lineage>
        <taxon>Bacteria</taxon>
        <taxon>Pseudomonadati</taxon>
        <taxon>Pseudomonadota</taxon>
        <taxon>Gammaproteobacteria</taxon>
        <taxon>Oceanospirillales</taxon>
        <taxon>Oceanospirillaceae</taxon>
        <taxon>Marinobacterium</taxon>
    </lineage>
</organism>
<keyword evidence="7" id="KW-1185">Reference proteome</keyword>